<evidence type="ECO:0000259" key="2">
    <source>
        <dbReference type="SMART" id="SM00458"/>
    </source>
</evidence>
<dbReference type="InterPro" id="IPR035992">
    <property type="entry name" value="Ricin_B-like_lectins"/>
</dbReference>
<reference evidence="3 4" key="1">
    <citation type="journal article" date="2019" name="Int. J. Syst. Evol. Microbiol.">
        <title>The Global Catalogue of Microorganisms (GCM) 10K type strain sequencing project: providing services to taxonomists for standard genome sequencing and annotation.</title>
        <authorList>
            <consortium name="The Broad Institute Genomics Platform"/>
            <consortium name="The Broad Institute Genome Sequencing Center for Infectious Disease"/>
            <person name="Wu L."/>
            <person name="Ma J."/>
        </authorList>
    </citation>
    <scope>NUCLEOTIDE SEQUENCE [LARGE SCALE GENOMIC DNA]</scope>
    <source>
        <strain evidence="3 4">JCM 14902</strain>
    </source>
</reference>
<comment type="caution">
    <text evidence="3">The sequence shown here is derived from an EMBL/GenBank/DDBJ whole genome shotgun (WGS) entry which is preliminary data.</text>
</comment>
<feature type="domain" description="Ricin B lectin" evidence="2">
    <location>
        <begin position="37"/>
        <end position="157"/>
    </location>
</feature>
<organism evidence="3 4">
    <name type="scientific">Microbacterium pumilum</name>
    <dbReference type="NCBI Taxonomy" id="344165"/>
    <lineage>
        <taxon>Bacteria</taxon>
        <taxon>Bacillati</taxon>
        <taxon>Actinomycetota</taxon>
        <taxon>Actinomycetes</taxon>
        <taxon>Micrococcales</taxon>
        <taxon>Microbacteriaceae</taxon>
        <taxon>Microbacterium</taxon>
    </lineage>
</organism>
<feature type="chain" id="PRO_5045077191" description="Ricin B lectin domain-containing protein" evidence="1">
    <location>
        <begin position="32"/>
        <end position="422"/>
    </location>
</feature>
<evidence type="ECO:0000313" key="3">
    <source>
        <dbReference type="EMBL" id="GAA1996786.1"/>
    </source>
</evidence>
<name>A0ABN2T1X1_9MICO</name>
<keyword evidence="4" id="KW-1185">Reference proteome</keyword>
<dbReference type="PROSITE" id="PS50231">
    <property type="entry name" value="RICIN_B_LECTIN"/>
    <property type="match status" value="2"/>
</dbReference>
<gene>
    <name evidence="3" type="ORF">GCM10009777_37220</name>
</gene>
<feature type="domain" description="Ricin B lectin" evidence="2">
    <location>
        <begin position="160"/>
        <end position="284"/>
    </location>
</feature>
<dbReference type="InterPro" id="IPR000772">
    <property type="entry name" value="Ricin_B_lectin"/>
</dbReference>
<dbReference type="SUPFAM" id="SSF50370">
    <property type="entry name" value="Ricin B-like lectins"/>
    <property type="match status" value="2"/>
</dbReference>
<sequence>MARRAKFPPMARLLATFVAALSLSVPISAAAATTPDQPPVGIVLGPGGSCLDVAGAETADGTSIQLYECNGTPAQTWQPFADGTLRALGKCLDSGTYGNFGYLVQLRTCDGNRAQRWIGQEDQLATSTGNGCITATTDSELGIRGCVDDETQRFAFPVARGPLVGLGGMCLEVGPPSGADASRVSLHTCTNADAQSWSRPTDGTVRSLDKCLDVVAAGSANGTRVQAYRCNGTAAQLWNLHANGTLLNPSTGKCLDVDGPRGRDGAPLQIWDCFSGADQQWGAAVWSARDGARAPAQWQYGPASFVGALRADRVGVESGQLFIDGATQGTVQGRHGTQISDGALRTSVTSVSATCNAVRLDLGSVTAFGAAGGDATTIPSLTIRLAPDRTEKNASLRYCAIAVALRAGASPQDIARRLNAIL</sequence>
<dbReference type="Gene3D" id="2.80.10.50">
    <property type="match status" value="2"/>
</dbReference>
<evidence type="ECO:0000313" key="4">
    <source>
        <dbReference type="Proteomes" id="UP001500326"/>
    </source>
</evidence>
<dbReference type="PANTHER" id="PTHR40469:SF2">
    <property type="entry name" value="GALACTOSE-BINDING DOMAIN-LIKE SUPERFAMILY PROTEIN"/>
    <property type="match status" value="1"/>
</dbReference>
<accession>A0ABN2T1X1</accession>
<evidence type="ECO:0000256" key="1">
    <source>
        <dbReference type="SAM" id="SignalP"/>
    </source>
</evidence>
<feature type="signal peptide" evidence="1">
    <location>
        <begin position="1"/>
        <end position="31"/>
    </location>
</feature>
<keyword evidence="1" id="KW-0732">Signal</keyword>
<protein>
    <recommendedName>
        <fullName evidence="2">Ricin B lectin domain-containing protein</fullName>
    </recommendedName>
</protein>
<dbReference type="PANTHER" id="PTHR40469">
    <property type="entry name" value="SECRETED GLYCOSYL HYDROLASE"/>
    <property type="match status" value="1"/>
</dbReference>
<dbReference type="CDD" id="cd23451">
    <property type="entry name" value="beta-trefoil_Ricin_laminarinase"/>
    <property type="match status" value="1"/>
</dbReference>
<dbReference type="Proteomes" id="UP001500326">
    <property type="component" value="Unassembled WGS sequence"/>
</dbReference>
<dbReference type="Pfam" id="PF00652">
    <property type="entry name" value="Ricin_B_lectin"/>
    <property type="match status" value="2"/>
</dbReference>
<dbReference type="SMART" id="SM00458">
    <property type="entry name" value="RICIN"/>
    <property type="match status" value="2"/>
</dbReference>
<proteinExistence type="predicted"/>
<dbReference type="EMBL" id="BAAAOH010000001">
    <property type="protein sequence ID" value="GAA1996786.1"/>
    <property type="molecule type" value="Genomic_DNA"/>
</dbReference>